<dbReference type="EMBL" id="CH476635">
    <property type="protein sequence ID" value="EDN94576.1"/>
    <property type="molecule type" value="Genomic_DNA"/>
</dbReference>
<accession>A7EYN4</accession>
<dbReference type="InParanoid" id="A7EYN4"/>
<dbReference type="AlphaFoldDB" id="A7EYN4"/>
<dbReference type="GeneID" id="5485045"/>
<evidence type="ECO:0000313" key="1">
    <source>
        <dbReference type="EMBL" id="EDN94576.1"/>
    </source>
</evidence>
<dbReference type="RefSeq" id="XP_001588902.1">
    <property type="nucleotide sequence ID" value="XM_001588852.1"/>
</dbReference>
<dbReference type="HOGENOM" id="CLU_3224867_0_0_1"/>
<evidence type="ECO:0000313" key="2">
    <source>
        <dbReference type="Proteomes" id="UP000001312"/>
    </source>
</evidence>
<name>A7EYN4_SCLS1</name>
<dbReference type="KEGG" id="ssl:SS1G_10450"/>
<keyword evidence="2" id="KW-1185">Reference proteome</keyword>
<dbReference type="Proteomes" id="UP000001312">
    <property type="component" value="Unassembled WGS sequence"/>
</dbReference>
<gene>
    <name evidence="1" type="ORF">SS1G_10450</name>
</gene>
<reference evidence="2" key="1">
    <citation type="journal article" date="2011" name="PLoS Genet.">
        <title>Genomic analysis of the necrotrophic fungal pathogens Sclerotinia sclerotiorum and Botrytis cinerea.</title>
        <authorList>
            <person name="Amselem J."/>
            <person name="Cuomo C.A."/>
            <person name="van Kan J.A."/>
            <person name="Viaud M."/>
            <person name="Benito E.P."/>
            <person name="Couloux A."/>
            <person name="Coutinho P.M."/>
            <person name="de Vries R.P."/>
            <person name="Dyer P.S."/>
            <person name="Fillinger S."/>
            <person name="Fournier E."/>
            <person name="Gout L."/>
            <person name="Hahn M."/>
            <person name="Kohn L."/>
            <person name="Lapalu N."/>
            <person name="Plummer K.M."/>
            <person name="Pradier J.M."/>
            <person name="Quevillon E."/>
            <person name="Sharon A."/>
            <person name="Simon A."/>
            <person name="ten Have A."/>
            <person name="Tudzynski B."/>
            <person name="Tudzynski P."/>
            <person name="Wincker P."/>
            <person name="Andrew M."/>
            <person name="Anthouard V."/>
            <person name="Beever R.E."/>
            <person name="Beffa R."/>
            <person name="Benoit I."/>
            <person name="Bouzid O."/>
            <person name="Brault B."/>
            <person name="Chen Z."/>
            <person name="Choquer M."/>
            <person name="Collemare J."/>
            <person name="Cotton P."/>
            <person name="Danchin E.G."/>
            <person name="Da Silva C."/>
            <person name="Gautier A."/>
            <person name="Giraud C."/>
            <person name="Giraud T."/>
            <person name="Gonzalez C."/>
            <person name="Grossetete S."/>
            <person name="Guldener U."/>
            <person name="Henrissat B."/>
            <person name="Howlett B.J."/>
            <person name="Kodira C."/>
            <person name="Kretschmer M."/>
            <person name="Lappartient A."/>
            <person name="Leroch M."/>
            <person name="Levis C."/>
            <person name="Mauceli E."/>
            <person name="Neuveglise C."/>
            <person name="Oeser B."/>
            <person name="Pearson M."/>
            <person name="Poulain J."/>
            <person name="Poussereau N."/>
            <person name="Quesneville H."/>
            <person name="Rascle C."/>
            <person name="Schumacher J."/>
            <person name="Segurens B."/>
            <person name="Sexton A."/>
            <person name="Silva E."/>
            <person name="Sirven C."/>
            <person name="Soanes D.M."/>
            <person name="Talbot N.J."/>
            <person name="Templeton M."/>
            <person name="Yandava C."/>
            <person name="Yarden O."/>
            <person name="Zeng Q."/>
            <person name="Rollins J.A."/>
            <person name="Lebrun M.H."/>
            <person name="Dickman M."/>
        </authorList>
    </citation>
    <scope>NUCLEOTIDE SEQUENCE [LARGE SCALE GENOMIC DNA]</scope>
    <source>
        <strain evidence="2">ATCC 18683 / 1980 / Ss-1</strain>
    </source>
</reference>
<protein>
    <submittedName>
        <fullName evidence="1">Uncharacterized protein</fullName>
    </submittedName>
</protein>
<organism evidence="1 2">
    <name type="scientific">Sclerotinia sclerotiorum (strain ATCC 18683 / 1980 / Ss-1)</name>
    <name type="common">White mold</name>
    <name type="synonym">Whetzelinia sclerotiorum</name>
    <dbReference type="NCBI Taxonomy" id="665079"/>
    <lineage>
        <taxon>Eukaryota</taxon>
        <taxon>Fungi</taxon>
        <taxon>Dikarya</taxon>
        <taxon>Ascomycota</taxon>
        <taxon>Pezizomycotina</taxon>
        <taxon>Leotiomycetes</taxon>
        <taxon>Helotiales</taxon>
        <taxon>Sclerotiniaceae</taxon>
        <taxon>Sclerotinia</taxon>
    </lineage>
</organism>
<sequence length="44" mass="5305">MTMRGLTLFLPPGFHTVRQEKYKEMELRQLKPAIIRYGGELWLR</sequence>
<proteinExistence type="predicted"/>